<sequence length="100" mass="11928">MLLQKAGCESQLKKKTLARGKPLRLDKRNAEATVLLRRKMLFRGRDAFYPIPNEKEIFHRSKELKLDNEKQSHWMSYLVLKEHPSQQNTTRKKFFIEARS</sequence>
<proteinExistence type="predicted"/>
<dbReference type="Proteomes" id="UP000245998">
    <property type="component" value="Unassembled WGS sequence"/>
</dbReference>
<evidence type="ECO:0000313" key="1">
    <source>
        <dbReference type="EMBL" id="PWA12986.1"/>
    </source>
</evidence>
<name>A0A2U1K618_9BACI</name>
<protein>
    <submittedName>
        <fullName evidence="1">Uncharacterized protein</fullName>
    </submittedName>
</protein>
<reference evidence="1 2" key="1">
    <citation type="submission" date="2018-04" db="EMBL/GenBank/DDBJ databases">
        <title>Camelliibacillus theae gen. nov., sp. nov., isolated from Pu'er tea.</title>
        <authorList>
            <person name="Niu L."/>
        </authorList>
    </citation>
    <scope>NUCLEOTIDE SEQUENCE [LARGE SCALE GENOMIC DNA]</scope>
    <source>
        <strain evidence="1 2">T8</strain>
    </source>
</reference>
<gene>
    <name evidence="1" type="ORF">DCC39_03720</name>
</gene>
<organism evidence="1 2">
    <name type="scientific">Pueribacillus theae</name>
    <dbReference type="NCBI Taxonomy" id="2171751"/>
    <lineage>
        <taxon>Bacteria</taxon>
        <taxon>Bacillati</taxon>
        <taxon>Bacillota</taxon>
        <taxon>Bacilli</taxon>
        <taxon>Bacillales</taxon>
        <taxon>Bacillaceae</taxon>
        <taxon>Pueribacillus</taxon>
    </lineage>
</organism>
<keyword evidence="2" id="KW-1185">Reference proteome</keyword>
<dbReference type="EMBL" id="QCZG01000004">
    <property type="protein sequence ID" value="PWA12986.1"/>
    <property type="molecule type" value="Genomic_DNA"/>
</dbReference>
<accession>A0A2U1K618</accession>
<evidence type="ECO:0000313" key="2">
    <source>
        <dbReference type="Proteomes" id="UP000245998"/>
    </source>
</evidence>
<dbReference type="AlphaFoldDB" id="A0A2U1K618"/>
<comment type="caution">
    <text evidence="1">The sequence shown here is derived from an EMBL/GenBank/DDBJ whole genome shotgun (WGS) entry which is preliminary data.</text>
</comment>